<dbReference type="RefSeq" id="XP_020118773.1">
    <property type="nucleotide sequence ID" value="XM_020268492.1"/>
</dbReference>
<feature type="compositionally biased region" description="Low complexity" evidence="1">
    <location>
        <begin position="891"/>
        <end position="904"/>
    </location>
</feature>
<sequence>MRLRLTIIRHGLPATRILWTVASSAATTTTTARGVPASAVASTRVPNVAYGDEGCTIAQLLEDVNEVVPLETAISGGASTLGESDELGGQWGLEDYVVEVDGFECLHFMHVDGLLRDGDEVVIRSLGLGDLRARRLSGRLQVSTDGRRLIDGVPFGRHFLQRSYSSRPPIRIPPRKRRKTMVSSGWTGNLQNEEAGSDIFQRTASAPYDKQVALYDEEASVLPSEQGTVIRHPLNLFEDAGDSESDMDYSEGAAEDLAEELEQLRDEAEDAVSTGNITTHESGRKSRIAHRDPLPTSSPARPSLVSTPRTAIGRGTEIEATPKSSKSVRFEADKHIPSSQVSEHEDALDSDEQSTSDSESAVSSSDDDSSETSSDEDLVSHESESKFELESVSDGETSDDDSSTSEEEESESEPEVRKIKKPIDVFTPPGQGSSKTRNSNRRKKLRLRLQKLKSLGELPPEADFDDLRTWEAKHGKRPLTEVKDLEDLRESRVKEQTEIEAKRQLLLRVIASGGIDVDGCSEKENIPPRYTNGKQTENEVLKSVGDVETAPTFSKVSTEESAVETKAADADETASPSGIKRRKLDVSSTKRLLFGSLGVRTPKSKKDEEALRIKLEGSRNKYLTKAAETTAADTTETAVEDEIEDENWEKKIILSATECIFNDIKLATPPFPFYQRWDPDASYEIRQRRKNNKRNKKRKQRDWQDEAETGWYDGVTEDADEGGITLNYEDAPSAAQNEMQESTVNADEAEDLPTISGDPESLPSLTEDEATTGAIIAFKQLDMSKATNWQPQVSEYRVAKVIEVLDNGSLNVTLAKRDRETQQAVAVDENGVRTYSGFEMPEHEDEGVEDDNGFRNLSFQDLLEPKLLRSTSPQEKQGELVNGNHDESSLRDNNLPPSLPLPVSARGNDAEESVEADADSLPVAAAATATVSSETRLDISHMIRAPRRDSENAGSQDLGSSSNSSSSEDEYEFSSSPPEPGVEMQHGSAHNDTAKERDAMNLDERNGSMEDSGSQLNIDDGGDIDMGGGDDLHDNASTHDDGDSDGDSSDDGISLPWKNGELSMSTDESGLIETGSVEGHAASSHNGNSTAAVDGALENTTPVPRESTKNEAGPAQDVESQKEEGKGKGKGKEKEQAEDTSLSTTLRDGESHLQDSFITASAENETQSVLSDYSDAISTVPNPFYERDRIAMQAEERNADERPRDINQGDGPSSLPMHNSARNKPAESVSRHTQSIENGQIDDFNPGWLDQGDDHNVNDNANDSSDPEFPSIEVLWASTAPSREPFPPIKTEGDKPSVSGGDKNNHKTSSLPPSQSVAGRSSSPPFEPVTTTSTNNKSPATAKKRSRLIAFSYKKGQHQGENEQRRRKSSSSIPSLEVGSEQRPSSSNNQNYESHFPEHEDDNHLEQQLEEEEEEEEEEDDQPRNNPTPVMIDLTLSSPLVSPVDTGSDEDFARSQGLPRGPGWVRKNVPSTQRQTRSSTGGGILLSSSPPRPLQRRRRGRQTR</sequence>
<dbReference type="STRING" id="1441469.A0A225AC63"/>
<evidence type="ECO:0000313" key="4">
    <source>
        <dbReference type="EMBL" id="OKL58652.1"/>
    </source>
</evidence>
<name>A0A225AC63_TALAT</name>
<dbReference type="EMBL" id="LFMY01000009">
    <property type="protein sequence ID" value="OKL58652.1"/>
    <property type="molecule type" value="Genomic_DNA"/>
</dbReference>
<feature type="region of interest" description="Disordered" evidence="1">
    <location>
        <begin position="870"/>
        <end position="1160"/>
    </location>
</feature>
<feature type="compositionally biased region" description="Basic residues" evidence="1">
    <location>
        <begin position="1494"/>
        <end position="1504"/>
    </location>
</feature>
<feature type="compositionally biased region" description="Basic and acidic residues" evidence="1">
    <location>
        <begin position="328"/>
        <end position="347"/>
    </location>
</feature>
<feature type="compositionally biased region" description="Basic residues" evidence="1">
    <location>
        <begin position="438"/>
        <end position="451"/>
    </location>
</feature>
<feature type="compositionally biased region" description="Acidic residues" evidence="1">
    <location>
        <begin position="1408"/>
        <end position="1421"/>
    </location>
</feature>
<feature type="compositionally biased region" description="Polar residues" evidence="1">
    <location>
        <begin position="1307"/>
        <end position="1339"/>
    </location>
</feature>
<feature type="compositionally biased region" description="Basic and acidic residues" evidence="1">
    <location>
        <begin position="1185"/>
        <end position="1207"/>
    </location>
</feature>
<feature type="compositionally biased region" description="Polar residues" evidence="1">
    <location>
        <begin position="551"/>
        <end position="560"/>
    </location>
</feature>
<accession>A0A225AC63</accession>
<feature type="compositionally biased region" description="Low complexity" evidence="1">
    <location>
        <begin position="919"/>
        <end position="932"/>
    </location>
</feature>
<dbReference type="GeneID" id="31005951"/>
<feature type="compositionally biased region" description="Acidic residues" evidence="1">
    <location>
        <begin position="391"/>
        <end position="413"/>
    </location>
</feature>
<evidence type="ECO:0000313" key="5">
    <source>
        <dbReference type="Proteomes" id="UP000214365"/>
    </source>
</evidence>
<feature type="compositionally biased region" description="Polar residues" evidence="1">
    <location>
        <begin position="734"/>
        <end position="745"/>
    </location>
</feature>
<proteinExistence type="predicted"/>
<gene>
    <name evidence="4" type="ORF">UA08_06195</name>
</gene>
<feature type="compositionally biased region" description="Polar residues" evidence="1">
    <location>
        <begin position="1172"/>
        <end position="1181"/>
    </location>
</feature>
<dbReference type="Proteomes" id="UP000214365">
    <property type="component" value="Unassembled WGS sequence"/>
</dbReference>
<feature type="compositionally biased region" description="Polar residues" evidence="1">
    <location>
        <begin position="295"/>
        <end position="309"/>
    </location>
</feature>
<keyword evidence="5" id="KW-1185">Reference proteome</keyword>
<feature type="region of interest" description="Disordered" evidence="1">
    <location>
        <begin position="517"/>
        <end position="582"/>
    </location>
</feature>
<feature type="region of interest" description="Disordered" evidence="1">
    <location>
        <begin position="265"/>
        <end position="481"/>
    </location>
</feature>
<organism evidence="4 5">
    <name type="scientific">Talaromyces atroroseus</name>
    <dbReference type="NCBI Taxonomy" id="1441469"/>
    <lineage>
        <taxon>Eukaryota</taxon>
        <taxon>Fungi</taxon>
        <taxon>Dikarya</taxon>
        <taxon>Ascomycota</taxon>
        <taxon>Pezizomycotina</taxon>
        <taxon>Eurotiomycetes</taxon>
        <taxon>Eurotiomycetidae</taxon>
        <taxon>Eurotiales</taxon>
        <taxon>Trichocomaceae</taxon>
        <taxon>Talaromyces</taxon>
        <taxon>Talaromyces sect. Trachyspermi</taxon>
    </lineage>
</organism>
<feature type="compositionally biased region" description="Low complexity" evidence="1">
    <location>
        <begin position="355"/>
        <end position="364"/>
    </location>
</feature>
<feature type="compositionally biased region" description="Basic and acidic residues" evidence="1">
    <location>
        <begin position="1119"/>
        <end position="1137"/>
    </location>
</feature>
<feature type="region of interest" description="Disordered" evidence="1">
    <location>
        <begin position="733"/>
        <end position="765"/>
    </location>
</feature>
<feature type="compositionally biased region" description="Basic and acidic residues" evidence="1">
    <location>
        <begin position="465"/>
        <end position="481"/>
    </location>
</feature>
<feature type="compositionally biased region" description="Basic and acidic residues" evidence="1">
    <location>
        <begin position="992"/>
        <end position="1008"/>
    </location>
</feature>
<dbReference type="OrthoDB" id="3365616at2759"/>
<feature type="domain" description="Coilin tudor" evidence="2">
    <location>
        <begin position="758"/>
        <end position="868"/>
    </location>
</feature>
<reference evidence="4 5" key="1">
    <citation type="submission" date="2015-06" db="EMBL/GenBank/DDBJ databases">
        <title>Talaromyces atroroseus IBT 11181 draft genome.</title>
        <authorList>
            <person name="Rasmussen K.B."/>
            <person name="Rasmussen S."/>
            <person name="Petersen B."/>
            <person name="Sicheritz-Ponten T."/>
            <person name="Mortensen U.H."/>
            <person name="Thrane U."/>
        </authorList>
    </citation>
    <scope>NUCLEOTIDE SEQUENCE [LARGE SCALE GENOMIC DNA]</scope>
    <source>
        <strain evidence="4 5">IBT 11181</strain>
    </source>
</reference>
<feature type="compositionally biased region" description="Basic and acidic residues" evidence="1">
    <location>
        <begin position="1395"/>
        <end position="1407"/>
    </location>
</feature>
<feature type="region of interest" description="Disordered" evidence="1">
    <location>
        <begin position="1172"/>
        <end position="1504"/>
    </location>
</feature>
<feature type="compositionally biased region" description="Basic and acidic residues" evidence="1">
    <location>
        <begin position="281"/>
        <end position="293"/>
    </location>
</feature>
<evidence type="ECO:0000256" key="1">
    <source>
        <dbReference type="SAM" id="MobiDB-lite"/>
    </source>
</evidence>
<dbReference type="Pfam" id="PF23086">
    <property type="entry name" value="Tudor_Coilin"/>
    <property type="match status" value="1"/>
</dbReference>
<dbReference type="InterPro" id="IPR055781">
    <property type="entry name" value="DUF7357"/>
</dbReference>
<feature type="domain" description="DUF7357" evidence="3">
    <location>
        <begin position="1"/>
        <end position="175"/>
    </location>
</feature>
<feature type="compositionally biased region" description="Basic and acidic residues" evidence="1">
    <location>
        <begin position="1030"/>
        <end position="1041"/>
    </location>
</feature>
<dbReference type="Pfam" id="PF24054">
    <property type="entry name" value="DUF7357"/>
    <property type="match status" value="1"/>
</dbReference>
<feature type="compositionally biased region" description="Basic and acidic residues" evidence="1">
    <location>
        <begin position="414"/>
        <end position="423"/>
    </location>
</feature>
<feature type="compositionally biased region" description="Polar residues" evidence="1">
    <location>
        <begin position="1382"/>
        <end position="1393"/>
    </location>
</feature>
<evidence type="ECO:0000259" key="3">
    <source>
        <dbReference type="Pfam" id="PF24054"/>
    </source>
</evidence>
<evidence type="ECO:0000259" key="2">
    <source>
        <dbReference type="Pfam" id="PF23086"/>
    </source>
</evidence>
<feature type="compositionally biased region" description="Basic and acidic residues" evidence="1">
    <location>
        <begin position="378"/>
        <end position="389"/>
    </location>
</feature>
<comment type="caution">
    <text evidence="4">The sequence shown here is derived from an EMBL/GenBank/DDBJ whole genome shotgun (WGS) entry which is preliminary data.</text>
</comment>
<protein>
    <submittedName>
        <fullName evidence="4">Uncharacterized protein</fullName>
    </submittedName>
</protein>
<feature type="compositionally biased region" description="Basic and acidic residues" evidence="1">
    <location>
        <begin position="935"/>
        <end position="951"/>
    </location>
</feature>
<feature type="compositionally biased region" description="Acidic residues" evidence="1">
    <location>
        <begin position="365"/>
        <end position="377"/>
    </location>
</feature>
<dbReference type="InterPro" id="IPR056398">
    <property type="entry name" value="Tudor_Coilin"/>
</dbReference>